<sequence length="87" mass="10188">DMSSTNDLLPFRYNNPFYNTSANSKVLKLCHLSPAANREVSEVYDCKEHDVFTFPVPSAALRGRFFIHFNILRDSFSRRMDKKKKKK</sequence>
<proteinExistence type="predicted"/>
<accession>A0AAV4UHJ9</accession>
<reference evidence="1 2" key="1">
    <citation type="submission" date="2021-06" db="EMBL/GenBank/DDBJ databases">
        <title>Caerostris extrusa draft genome.</title>
        <authorList>
            <person name="Kono N."/>
            <person name="Arakawa K."/>
        </authorList>
    </citation>
    <scope>NUCLEOTIDE SEQUENCE [LARGE SCALE GENOMIC DNA]</scope>
</reference>
<dbReference type="Proteomes" id="UP001054945">
    <property type="component" value="Unassembled WGS sequence"/>
</dbReference>
<keyword evidence="2" id="KW-1185">Reference proteome</keyword>
<evidence type="ECO:0000313" key="2">
    <source>
        <dbReference type="Proteomes" id="UP001054945"/>
    </source>
</evidence>
<dbReference type="AlphaFoldDB" id="A0AAV4UHJ9"/>
<name>A0AAV4UHJ9_CAEEX</name>
<feature type="non-terminal residue" evidence="1">
    <location>
        <position position="1"/>
    </location>
</feature>
<protein>
    <submittedName>
        <fullName evidence="1">Uncharacterized protein</fullName>
    </submittedName>
</protein>
<comment type="caution">
    <text evidence="1">The sequence shown here is derived from an EMBL/GenBank/DDBJ whole genome shotgun (WGS) entry which is preliminary data.</text>
</comment>
<organism evidence="1 2">
    <name type="scientific">Caerostris extrusa</name>
    <name type="common">Bark spider</name>
    <name type="synonym">Caerostris bankana</name>
    <dbReference type="NCBI Taxonomy" id="172846"/>
    <lineage>
        <taxon>Eukaryota</taxon>
        <taxon>Metazoa</taxon>
        <taxon>Ecdysozoa</taxon>
        <taxon>Arthropoda</taxon>
        <taxon>Chelicerata</taxon>
        <taxon>Arachnida</taxon>
        <taxon>Araneae</taxon>
        <taxon>Araneomorphae</taxon>
        <taxon>Entelegynae</taxon>
        <taxon>Araneoidea</taxon>
        <taxon>Araneidae</taxon>
        <taxon>Caerostris</taxon>
    </lineage>
</organism>
<dbReference type="EMBL" id="BPLR01012899">
    <property type="protein sequence ID" value="GIY57382.1"/>
    <property type="molecule type" value="Genomic_DNA"/>
</dbReference>
<gene>
    <name evidence="1" type="ORF">CEXT_431621</name>
</gene>
<evidence type="ECO:0000313" key="1">
    <source>
        <dbReference type="EMBL" id="GIY57382.1"/>
    </source>
</evidence>